<keyword evidence="9" id="KW-0482">Metalloprotease</keyword>
<gene>
    <name evidence="14" type="ORF">BINO364_LOCUS5317</name>
</gene>
<dbReference type="GO" id="GO:0005615">
    <property type="term" value="C:extracellular space"/>
    <property type="evidence" value="ECO:0007669"/>
    <property type="project" value="TreeGrafter"/>
</dbReference>
<dbReference type="PROSITE" id="PS52035">
    <property type="entry name" value="PEPTIDASE_M14"/>
    <property type="match status" value="1"/>
</dbReference>
<evidence type="ECO:0000256" key="1">
    <source>
        <dbReference type="ARBA" id="ARBA00001947"/>
    </source>
</evidence>
<dbReference type="InterPro" id="IPR000834">
    <property type="entry name" value="Peptidase_M14"/>
</dbReference>
<dbReference type="Pfam" id="PF02244">
    <property type="entry name" value="Propep_M14"/>
    <property type="match status" value="1"/>
</dbReference>
<evidence type="ECO:0000256" key="7">
    <source>
        <dbReference type="ARBA" id="ARBA00022801"/>
    </source>
</evidence>
<dbReference type="Pfam" id="PF00246">
    <property type="entry name" value="Peptidase_M14"/>
    <property type="match status" value="1"/>
</dbReference>
<dbReference type="GO" id="GO:0004181">
    <property type="term" value="F:metallocarboxypeptidase activity"/>
    <property type="evidence" value="ECO:0007669"/>
    <property type="project" value="InterPro"/>
</dbReference>
<organism evidence="14 15">
    <name type="scientific">Brenthis ino</name>
    <name type="common">lesser marbled fritillary</name>
    <dbReference type="NCBI Taxonomy" id="405034"/>
    <lineage>
        <taxon>Eukaryota</taxon>
        <taxon>Metazoa</taxon>
        <taxon>Ecdysozoa</taxon>
        <taxon>Arthropoda</taxon>
        <taxon>Hexapoda</taxon>
        <taxon>Insecta</taxon>
        <taxon>Pterygota</taxon>
        <taxon>Neoptera</taxon>
        <taxon>Endopterygota</taxon>
        <taxon>Lepidoptera</taxon>
        <taxon>Glossata</taxon>
        <taxon>Ditrysia</taxon>
        <taxon>Papilionoidea</taxon>
        <taxon>Nymphalidae</taxon>
        <taxon>Heliconiinae</taxon>
        <taxon>Argynnini</taxon>
        <taxon>Brenthis</taxon>
    </lineage>
</organism>
<dbReference type="PANTHER" id="PTHR11705:SF140">
    <property type="entry name" value="FI02848P-RELATED"/>
    <property type="match status" value="1"/>
</dbReference>
<keyword evidence="5" id="KW-0479">Metal-binding</keyword>
<feature type="chain" id="PRO_5035482841" description="Peptidase M14 domain-containing protein" evidence="12">
    <location>
        <begin position="18"/>
        <end position="429"/>
    </location>
</feature>
<evidence type="ECO:0000256" key="4">
    <source>
        <dbReference type="ARBA" id="ARBA00022670"/>
    </source>
</evidence>
<evidence type="ECO:0000256" key="10">
    <source>
        <dbReference type="ARBA" id="ARBA00023157"/>
    </source>
</evidence>
<dbReference type="GO" id="GO:0008270">
    <property type="term" value="F:zinc ion binding"/>
    <property type="evidence" value="ECO:0007669"/>
    <property type="project" value="InterPro"/>
</dbReference>
<proteinExistence type="inferred from homology"/>
<keyword evidence="10" id="KW-1015">Disulfide bond</keyword>
<dbReference type="SUPFAM" id="SSF54897">
    <property type="entry name" value="Protease propeptides/inhibitors"/>
    <property type="match status" value="1"/>
</dbReference>
<keyword evidence="6 12" id="KW-0732">Signal</keyword>
<keyword evidence="4" id="KW-0645">Protease</keyword>
<protein>
    <recommendedName>
        <fullName evidence="13">Peptidase M14 domain-containing protein</fullName>
    </recommendedName>
</protein>
<dbReference type="EMBL" id="OV170233">
    <property type="protein sequence ID" value="CAH0718911.1"/>
    <property type="molecule type" value="Genomic_DNA"/>
</dbReference>
<dbReference type="PANTHER" id="PTHR11705">
    <property type="entry name" value="PROTEASE FAMILY M14 CARBOXYPEPTIDASE A,B"/>
    <property type="match status" value="1"/>
</dbReference>
<comment type="similarity">
    <text evidence="2 11">Belongs to the peptidase M14 family.</text>
</comment>
<evidence type="ECO:0000256" key="6">
    <source>
        <dbReference type="ARBA" id="ARBA00022729"/>
    </source>
</evidence>
<evidence type="ECO:0000256" key="12">
    <source>
        <dbReference type="SAM" id="SignalP"/>
    </source>
</evidence>
<accession>A0A8J9UEJ0</accession>
<name>A0A8J9UEJ0_9NEOP</name>
<feature type="non-terminal residue" evidence="14">
    <location>
        <position position="429"/>
    </location>
</feature>
<evidence type="ECO:0000256" key="8">
    <source>
        <dbReference type="ARBA" id="ARBA00022833"/>
    </source>
</evidence>
<dbReference type="Gene3D" id="3.30.70.340">
    <property type="entry name" value="Metallocarboxypeptidase-like"/>
    <property type="match status" value="1"/>
</dbReference>
<evidence type="ECO:0000256" key="2">
    <source>
        <dbReference type="ARBA" id="ARBA00005988"/>
    </source>
</evidence>
<keyword evidence="3" id="KW-0121">Carboxypeptidase</keyword>
<evidence type="ECO:0000256" key="3">
    <source>
        <dbReference type="ARBA" id="ARBA00022645"/>
    </source>
</evidence>
<dbReference type="InterPro" id="IPR003146">
    <property type="entry name" value="M14A_act_pep"/>
</dbReference>
<evidence type="ECO:0000313" key="15">
    <source>
        <dbReference type="Proteomes" id="UP000838878"/>
    </source>
</evidence>
<reference evidence="14" key="1">
    <citation type="submission" date="2021-12" db="EMBL/GenBank/DDBJ databases">
        <authorList>
            <person name="Martin H S."/>
        </authorList>
    </citation>
    <scope>NUCLEOTIDE SEQUENCE</scope>
</reference>
<dbReference type="SMART" id="SM00631">
    <property type="entry name" value="Zn_pept"/>
    <property type="match status" value="1"/>
</dbReference>
<dbReference type="OrthoDB" id="3626597at2759"/>
<dbReference type="FunFam" id="3.40.630.10:FF:000084">
    <property type="entry name" value="Carboxypeptidase B2"/>
    <property type="match status" value="1"/>
</dbReference>
<dbReference type="GO" id="GO:0006508">
    <property type="term" value="P:proteolysis"/>
    <property type="evidence" value="ECO:0007669"/>
    <property type="project" value="UniProtKB-KW"/>
</dbReference>
<dbReference type="SUPFAM" id="SSF53187">
    <property type="entry name" value="Zn-dependent exopeptidases"/>
    <property type="match status" value="1"/>
</dbReference>
<dbReference type="Gene3D" id="3.40.630.10">
    <property type="entry name" value="Zn peptidases"/>
    <property type="match status" value="1"/>
</dbReference>
<evidence type="ECO:0000313" key="14">
    <source>
        <dbReference type="EMBL" id="CAH0718911.1"/>
    </source>
</evidence>
<keyword evidence="15" id="KW-1185">Reference proteome</keyword>
<evidence type="ECO:0000256" key="9">
    <source>
        <dbReference type="ARBA" id="ARBA00023049"/>
    </source>
</evidence>
<evidence type="ECO:0000256" key="5">
    <source>
        <dbReference type="ARBA" id="ARBA00022723"/>
    </source>
</evidence>
<keyword evidence="7" id="KW-0378">Hydrolase</keyword>
<dbReference type="InterPro" id="IPR036990">
    <property type="entry name" value="M14A-like_propep"/>
</dbReference>
<feature type="domain" description="Peptidase M14" evidence="13">
    <location>
        <begin position="126"/>
        <end position="426"/>
    </location>
</feature>
<keyword evidence="8" id="KW-0862">Zinc</keyword>
<sequence length="429" mass="48786">MLKILYFLFVSIFLVNAKHEEFIGHSLYEVKVHNLNQVDDLNAILENLNLDIWSHAVPGSDGFILVAKDLKETFENKLRSIGVEYKIDTANIKEKLDLEDQLLAEAYKTANVSELGRSSSRLSMNVIHRYAAVDQYLTDIARMFPNVARVVSAGRSREGRDIKYLRISSDNFQNTRKPVVFMQSLIHAREWITLPITLYAIQKLVVDVSEQDLVRDIDWIILPIANPDGYEFSHTNTRMWRKNRVNNAIVFCPGVDLNRNYDVNWGTASSSSPCTDTFHGAHPFSEPETQITRNIINSFRSRISLFLDIHSFGSMILYAYGNRTLPSNALTLNMIGVQMAQRIDAVKWPNNPNYRVGNIVDVIRYFASGGASDYAQTMIGQGFSYTYELPAYRNENGFNGFLVDPAFIPQAAFETWEGVKVAARYVARI</sequence>
<dbReference type="PRINTS" id="PR00765">
    <property type="entry name" value="CRBOXYPTASEA"/>
</dbReference>
<comment type="cofactor">
    <cofactor evidence="1">
        <name>Zn(2+)</name>
        <dbReference type="ChEBI" id="CHEBI:29105"/>
    </cofactor>
</comment>
<feature type="signal peptide" evidence="12">
    <location>
        <begin position="1"/>
        <end position="17"/>
    </location>
</feature>
<evidence type="ECO:0000256" key="11">
    <source>
        <dbReference type="PROSITE-ProRule" id="PRU01379"/>
    </source>
</evidence>
<feature type="active site" description="Proton donor/acceptor" evidence="11">
    <location>
        <position position="388"/>
    </location>
</feature>
<evidence type="ECO:0000259" key="13">
    <source>
        <dbReference type="PROSITE" id="PS52035"/>
    </source>
</evidence>
<dbReference type="Proteomes" id="UP000838878">
    <property type="component" value="Chromosome 13"/>
</dbReference>
<dbReference type="AlphaFoldDB" id="A0A8J9UEJ0"/>